<evidence type="ECO:0000313" key="1">
    <source>
        <dbReference type="EMBL" id="SVC60844.1"/>
    </source>
</evidence>
<reference evidence="1" key="1">
    <citation type="submission" date="2018-05" db="EMBL/GenBank/DDBJ databases">
        <authorList>
            <person name="Lanie J.A."/>
            <person name="Ng W.-L."/>
            <person name="Kazmierczak K.M."/>
            <person name="Andrzejewski T.M."/>
            <person name="Davidsen T.M."/>
            <person name="Wayne K.J."/>
            <person name="Tettelin H."/>
            <person name="Glass J.I."/>
            <person name="Rusch D."/>
            <person name="Podicherti R."/>
            <person name="Tsui H.-C.T."/>
            <person name="Winkler M.E."/>
        </authorList>
    </citation>
    <scope>NUCLEOTIDE SEQUENCE</scope>
</reference>
<gene>
    <name evidence="1" type="ORF">METZ01_LOCUS313698</name>
</gene>
<sequence>PDYTRPPHAAGYICHSLFKSVKGPYKRTQTPGGPVYKGTPRTVYEYLLYSRGKSTAMRKKYS</sequence>
<accession>A0A382NHZ4</accession>
<protein>
    <submittedName>
        <fullName evidence="1">Uncharacterized protein</fullName>
    </submittedName>
</protein>
<proteinExistence type="predicted"/>
<dbReference type="AlphaFoldDB" id="A0A382NHZ4"/>
<dbReference type="EMBL" id="UINC01100637">
    <property type="protein sequence ID" value="SVC60844.1"/>
    <property type="molecule type" value="Genomic_DNA"/>
</dbReference>
<name>A0A382NHZ4_9ZZZZ</name>
<feature type="non-terminal residue" evidence="1">
    <location>
        <position position="1"/>
    </location>
</feature>
<organism evidence="1">
    <name type="scientific">marine metagenome</name>
    <dbReference type="NCBI Taxonomy" id="408172"/>
    <lineage>
        <taxon>unclassified sequences</taxon>
        <taxon>metagenomes</taxon>
        <taxon>ecological metagenomes</taxon>
    </lineage>
</organism>